<dbReference type="Gramene" id="OB11G20510.1">
    <property type="protein sequence ID" value="OB11G20510.1"/>
    <property type="gene ID" value="OB11G20510"/>
</dbReference>
<protein>
    <recommendedName>
        <fullName evidence="4">AB hydrolase-1 domain-containing protein</fullName>
    </recommendedName>
</protein>
<evidence type="ECO:0000313" key="2">
    <source>
        <dbReference type="EnsemblPlants" id="OB11G20510.1"/>
    </source>
</evidence>
<organism evidence="2">
    <name type="scientific">Oryza brachyantha</name>
    <name type="common">malo sina</name>
    <dbReference type="NCBI Taxonomy" id="4533"/>
    <lineage>
        <taxon>Eukaryota</taxon>
        <taxon>Viridiplantae</taxon>
        <taxon>Streptophyta</taxon>
        <taxon>Embryophyta</taxon>
        <taxon>Tracheophyta</taxon>
        <taxon>Spermatophyta</taxon>
        <taxon>Magnoliopsida</taxon>
        <taxon>Liliopsida</taxon>
        <taxon>Poales</taxon>
        <taxon>Poaceae</taxon>
        <taxon>BOP clade</taxon>
        <taxon>Oryzoideae</taxon>
        <taxon>Oryzeae</taxon>
        <taxon>Oryzinae</taxon>
        <taxon>Oryza</taxon>
    </lineage>
</organism>
<dbReference type="EnsemblPlants" id="OB11G20510.1">
    <property type="protein sequence ID" value="OB11G20510.1"/>
    <property type="gene ID" value="OB11G20510"/>
</dbReference>
<dbReference type="eggNOG" id="KOG1454">
    <property type="taxonomic scope" value="Eukaryota"/>
</dbReference>
<proteinExistence type="predicted"/>
<dbReference type="PANTHER" id="PTHR43689">
    <property type="entry name" value="HYDROLASE"/>
    <property type="match status" value="1"/>
</dbReference>
<keyword evidence="3" id="KW-1185">Reference proteome</keyword>
<evidence type="ECO:0000313" key="3">
    <source>
        <dbReference type="Proteomes" id="UP000006038"/>
    </source>
</evidence>
<dbReference type="Proteomes" id="UP000006038">
    <property type="component" value="Chromosome 11"/>
</dbReference>
<feature type="region of interest" description="Disordered" evidence="1">
    <location>
        <begin position="1"/>
        <end position="64"/>
    </location>
</feature>
<accession>J3N8B5</accession>
<dbReference type="SUPFAM" id="SSF53474">
    <property type="entry name" value="alpha/beta-Hydrolases"/>
    <property type="match status" value="1"/>
</dbReference>
<evidence type="ECO:0000256" key="1">
    <source>
        <dbReference type="SAM" id="MobiDB-lite"/>
    </source>
</evidence>
<dbReference type="HOGENOM" id="CLU_1491237_0_0_1"/>
<dbReference type="PANTHER" id="PTHR43689:SF57">
    <property type="entry name" value="ALPHA_BETA-HYDROLASES SUPERFAMILY PROTEIN"/>
    <property type="match status" value="1"/>
</dbReference>
<reference evidence="2" key="1">
    <citation type="journal article" date="2013" name="Nat. Commun.">
        <title>Whole-genome sequencing of Oryza brachyantha reveals mechanisms underlying Oryza genome evolution.</title>
        <authorList>
            <person name="Chen J."/>
            <person name="Huang Q."/>
            <person name="Gao D."/>
            <person name="Wang J."/>
            <person name="Lang Y."/>
            <person name="Liu T."/>
            <person name="Li B."/>
            <person name="Bai Z."/>
            <person name="Luis Goicoechea J."/>
            <person name="Liang C."/>
            <person name="Chen C."/>
            <person name="Zhang W."/>
            <person name="Sun S."/>
            <person name="Liao Y."/>
            <person name="Zhang X."/>
            <person name="Yang L."/>
            <person name="Song C."/>
            <person name="Wang M."/>
            <person name="Shi J."/>
            <person name="Liu G."/>
            <person name="Liu J."/>
            <person name="Zhou H."/>
            <person name="Zhou W."/>
            <person name="Yu Q."/>
            <person name="An N."/>
            <person name="Chen Y."/>
            <person name="Cai Q."/>
            <person name="Wang B."/>
            <person name="Liu B."/>
            <person name="Min J."/>
            <person name="Huang Y."/>
            <person name="Wu H."/>
            <person name="Li Z."/>
            <person name="Zhang Y."/>
            <person name="Yin Y."/>
            <person name="Song W."/>
            <person name="Jiang J."/>
            <person name="Jackson S.A."/>
            <person name="Wing R.A."/>
            <person name="Wang J."/>
            <person name="Chen M."/>
        </authorList>
    </citation>
    <scope>NUCLEOTIDE SEQUENCE [LARGE SCALE GENOMIC DNA]</scope>
    <source>
        <strain evidence="2">cv. IRGC 101232</strain>
    </source>
</reference>
<feature type="compositionally biased region" description="Gly residues" evidence="1">
    <location>
        <begin position="42"/>
        <end position="64"/>
    </location>
</feature>
<dbReference type="InterPro" id="IPR029058">
    <property type="entry name" value="AB_hydrolase_fold"/>
</dbReference>
<dbReference type="AlphaFoldDB" id="J3N8B5"/>
<name>J3N8B5_ORYBR</name>
<evidence type="ECO:0008006" key="4">
    <source>
        <dbReference type="Google" id="ProtNLM"/>
    </source>
</evidence>
<sequence>MGPIGRDWAGGGGSAAATVSLPRQEPAISPCRPDLPPRIGVDGSGGAHAAGSESGGGGGGQQDGGGRMRTFLIEAFMCHTHNAAWHTLHNILCGSAGKIDSYMDVVAGQLAWEVAVFHGRDDGLLPMECTLTVGARVPRARITVYDDKDHITIIIGQEKLFAAKLEAIWRRSAAADATDGE</sequence>
<dbReference type="STRING" id="4533.J3N8B5"/>
<reference evidence="2" key="2">
    <citation type="submission" date="2013-04" db="UniProtKB">
        <authorList>
            <consortium name="EnsemblPlants"/>
        </authorList>
    </citation>
    <scope>IDENTIFICATION</scope>
</reference>